<dbReference type="Proteomes" id="UP000266841">
    <property type="component" value="Unassembled WGS sequence"/>
</dbReference>
<feature type="compositionally biased region" description="Low complexity" evidence="1">
    <location>
        <begin position="428"/>
        <end position="437"/>
    </location>
</feature>
<gene>
    <name evidence="2" type="ORF">THAOC_06216</name>
</gene>
<feature type="compositionally biased region" description="Low complexity" evidence="1">
    <location>
        <begin position="366"/>
        <end position="375"/>
    </location>
</feature>
<evidence type="ECO:0000256" key="1">
    <source>
        <dbReference type="SAM" id="MobiDB-lite"/>
    </source>
</evidence>
<feature type="non-terminal residue" evidence="2">
    <location>
        <position position="609"/>
    </location>
</feature>
<feature type="region of interest" description="Disordered" evidence="1">
    <location>
        <begin position="87"/>
        <end position="609"/>
    </location>
</feature>
<feature type="compositionally biased region" description="Basic and acidic residues" evidence="1">
    <location>
        <begin position="273"/>
        <end position="283"/>
    </location>
</feature>
<dbReference type="OMA" id="NTAGIMP"/>
<comment type="caution">
    <text evidence="2">The sequence shown here is derived from an EMBL/GenBank/DDBJ whole genome shotgun (WGS) entry which is preliminary data.</text>
</comment>
<reference evidence="2 3" key="1">
    <citation type="journal article" date="2012" name="Genome Biol.">
        <title>Genome and low-iron response of an oceanic diatom adapted to chronic iron limitation.</title>
        <authorList>
            <person name="Lommer M."/>
            <person name="Specht M."/>
            <person name="Roy A.S."/>
            <person name="Kraemer L."/>
            <person name="Andreson R."/>
            <person name="Gutowska M.A."/>
            <person name="Wolf J."/>
            <person name="Bergner S.V."/>
            <person name="Schilhabel M.B."/>
            <person name="Klostermeier U.C."/>
            <person name="Beiko R.G."/>
            <person name="Rosenstiel P."/>
            <person name="Hippler M."/>
            <person name="Laroche J."/>
        </authorList>
    </citation>
    <scope>NUCLEOTIDE SEQUENCE [LARGE SCALE GENOMIC DNA]</scope>
    <source>
        <strain evidence="2 3">CCMP1005</strain>
    </source>
</reference>
<evidence type="ECO:0000313" key="2">
    <source>
        <dbReference type="EMBL" id="EJK72264.1"/>
    </source>
</evidence>
<name>K0T582_THAOC</name>
<feature type="compositionally biased region" description="Basic and acidic residues" evidence="1">
    <location>
        <begin position="154"/>
        <end position="165"/>
    </location>
</feature>
<feature type="compositionally biased region" description="Acidic residues" evidence="1">
    <location>
        <begin position="586"/>
        <end position="609"/>
    </location>
</feature>
<feature type="compositionally biased region" description="Polar residues" evidence="1">
    <location>
        <begin position="1"/>
        <end position="16"/>
    </location>
</feature>
<feature type="compositionally biased region" description="Basic and acidic residues" evidence="1">
    <location>
        <begin position="174"/>
        <end position="184"/>
    </location>
</feature>
<accession>K0T582</accession>
<feature type="compositionally biased region" description="Basic and acidic residues" evidence="1">
    <location>
        <begin position="249"/>
        <end position="265"/>
    </location>
</feature>
<sequence length="609" mass="64855">MWNGQSRPNHGATPSKTRAEQEVNTAGIMPSRARAEAVYELPPSGRRHAAEATPSRLRREMATSRPPLQPLSTVEAVDSMLETPSNQRRAFLGWPQDSVSTMGSASPAAPPDGARLRRQDPKRASGDPPLGGGGERLGRGTVRRRRIAGAASADEQRLEDGRQGERLAGGAADDPARRRERPDPLARGGAAAAASASSAARKCSAVAGPPPPDGLADQRAGVPWRDPPEHRAVGSGGPGAGQRRRRGRSREPARWRRQEEAEGVVRQHARAGRGADEARRRGPYEGGGPIGGGEGHPHRAWRSAGGAFDRDARRRTRPGEEAPEQDRVRPSRRRPSRGEGEEAVPEEGIEEGAVVAAPPGYDSGWSAQVSVSRRSGQSRRRLCGPLVRHPGLQRRLGRLRHAGERGLGRRRVGPEGALREARGDAGRLPRGPRAAAGEEGGGREDRGRRARAEQQEELEKQAGAKSQQTPSRARAKSAVKKTPAARGGATTPSRARPTTAVKSKRADGTPGSAERGNRPWNYGNAPSPAAAADYGRTPSAGRRGTTPAGRRHGGRDPWRGLRDDDDGPKVAAECGEDVEREGRDAEEGDVSDDEDSPGGNDSDVEDICR</sequence>
<proteinExistence type="predicted"/>
<feature type="compositionally biased region" description="Gly residues" evidence="1">
    <location>
        <begin position="284"/>
        <end position="294"/>
    </location>
</feature>
<feature type="region of interest" description="Disordered" evidence="1">
    <location>
        <begin position="1"/>
        <end position="73"/>
    </location>
</feature>
<organism evidence="2 3">
    <name type="scientific">Thalassiosira oceanica</name>
    <name type="common">Marine diatom</name>
    <dbReference type="NCBI Taxonomy" id="159749"/>
    <lineage>
        <taxon>Eukaryota</taxon>
        <taxon>Sar</taxon>
        <taxon>Stramenopiles</taxon>
        <taxon>Ochrophyta</taxon>
        <taxon>Bacillariophyta</taxon>
        <taxon>Coscinodiscophyceae</taxon>
        <taxon>Thalassiosirophycidae</taxon>
        <taxon>Thalassiosirales</taxon>
        <taxon>Thalassiosiraceae</taxon>
        <taxon>Thalassiosira</taxon>
    </lineage>
</organism>
<feature type="compositionally biased region" description="Basic and acidic residues" evidence="1">
    <location>
        <begin position="308"/>
        <end position="329"/>
    </location>
</feature>
<feature type="compositionally biased region" description="Acidic residues" evidence="1">
    <location>
        <begin position="341"/>
        <end position="350"/>
    </location>
</feature>
<feature type="compositionally biased region" description="Basic and acidic residues" evidence="1">
    <location>
        <begin position="114"/>
        <end position="125"/>
    </location>
</feature>
<evidence type="ECO:0000313" key="3">
    <source>
        <dbReference type="Proteomes" id="UP000266841"/>
    </source>
</evidence>
<feature type="compositionally biased region" description="Low complexity" evidence="1">
    <location>
        <begin position="185"/>
        <end position="201"/>
    </location>
</feature>
<keyword evidence="3" id="KW-1185">Reference proteome</keyword>
<feature type="compositionally biased region" description="Basic and acidic residues" evidence="1">
    <location>
        <begin position="417"/>
        <end position="427"/>
    </location>
</feature>
<dbReference type="EMBL" id="AGNL01006111">
    <property type="protein sequence ID" value="EJK72264.1"/>
    <property type="molecule type" value="Genomic_DNA"/>
</dbReference>
<feature type="compositionally biased region" description="Basic residues" evidence="1">
    <location>
        <begin position="391"/>
        <end position="400"/>
    </location>
</feature>
<protein>
    <submittedName>
        <fullName evidence="2">Uncharacterized protein</fullName>
    </submittedName>
</protein>
<dbReference type="AlphaFoldDB" id="K0T582"/>
<feature type="compositionally biased region" description="Basic and acidic residues" evidence="1">
    <location>
        <begin position="440"/>
        <end position="462"/>
    </location>
</feature>
<feature type="compositionally biased region" description="Low complexity" evidence="1">
    <location>
        <begin position="489"/>
        <end position="500"/>
    </location>
</feature>